<dbReference type="GO" id="GO:0005525">
    <property type="term" value="F:GTP binding"/>
    <property type="evidence" value="ECO:0007669"/>
    <property type="project" value="InterPro"/>
</dbReference>
<dbReference type="KEGG" id="nha:Nham_3131"/>
<dbReference type="PANTHER" id="PTHR40072">
    <property type="entry name" value="MOLYBDOPTERIN-GUANINE DINUCLEOTIDE BIOSYNTHESIS ADAPTER PROTEIN-RELATED"/>
    <property type="match status" value="1"/>
</dbReference>
<evidence type="ECO:0000313" key="2">
    <source>
        <dbReference type="EMBL" id="ABE63867.1"/>
    </source>
</evidence>
<evidence type="ECO:0000259" key="1">
    <source>
        <dbReference type="Pfam" id="PF03205"/>
    </source>
</evidence>
<dbReference type="GO" id="GO:0006777">
    <property type="term" value="P:Mo-molybdopterin cofactor biosynthetic process"/>
    <property type="evidence" value="ECO:0007669"/>
    <property type="project" value="InterPro"/>
</dbReference>
<dbReference type="HOGENOM" id="CLU_068199_2_1_5"/>
<dbReference type="Proteomes" id="UP000001953">
    <property type="component" value="Chromosome"/>
</dbReference>
<protein>
    <submittedName>
        <fullName evidence="2">Molybdopterin guanine dinucleotide biosynthesis accessory protein MobB</fullName>
    </submittedName>
</protein>
<dbReference type="InterPro" id="IPR004435">
    <property type="entry name" value="MobB_dom"/>
</dbReference>
<organism evidence="2 3">
    <name type="scientific">Nitrobacter hamburgensis (strain DSM 10229 / NCIMB 13809 / X14)</name>
    <dbReference type="NCBI Taxonomy" id="323097"/>
    <lineage>
        <taxon>Bacteria</taxon>
        <taxon>Pseudomonadati</taxon>
        <taxon>Pseudomonadota</taxon>
        <taxon>Alphaproteobacteria</taxon>
        <taxon>Hyphomicrobiales</taxon>
        <taxon>Nitrobacteraceae</taxon>
        <taxon>Nitrobacter</taxon>
    </lineage>
</organism>
<dbReference type="CDD" id="cd03116">
    <property type="entry name" value="MobB"/>
    <property type="match status" value="1"/>
</dbReference>
<dbReference type="InterPro" id="IPR027417">
    <property type="entry name" value="P-loop_NTPase"/>
</dbReference>
<evidence type="ECO:0000313" key="3">
    <source>
        <dbReference type="Proteomes" id="UP000001953"/>
    </source>
</evidence>
<reference evidence="2 3" key="1">
    <citation type="submission" date="2006-03" db="EMBL/GenBank/DDBJ databases">
        <title>Complete sequence of chromosome of Nitrobacter hamburgensis X14.</title>
        <authorList>
            <consortium name="US DOE Joint Genome Institute"/>
            <person name="Copeland A."/>
            <person name="Lucas S."/>
            <person name="Lapidus A."/>
            <person name="Barry K."/>
            <person name="Detter J.C."/>
            <person name="Glavina del Rio T."/>
            <person name="Hammon N."/>
            <person name="Israni S."/>
            <person name="Dalin E."/>
            <person name="Tice H."/>
            <person name="Pitluck S."/>
            <person name="Chain P."/>
            <person name="Malfatti S."/>
            <person name="Shin M."/>
            <person name="Vergez L."/>
            <person name="Schmutz J."/>
            <person name="Larimer F."/>
            <person name="Land M."/>
            <person name="Hauser L."/>
            <person name="Kyrpides N."/>
            <person name="Ivanova N."/>
            <person name="Ward B."/>
            <person name="Arp D."/>
            <person name="Klotz M."/>
            <person name="Stein L."/>
            <person name="O'Mullan G."/>
            <person name="Starkenburg S."/>
            <person name="Sayavedra L."/>
            <person name="Poret-Peterson A.T."/>
            <person name="Gentry M.E."/>
            <person name="Bruce D."/>
            <person name="Richardson P."/>
        </authorList>
    </citation>
    <scope>NUCLEOTIDE SEQUENCE [LARGE SCALE GENOMIC DNA]</scope>
    <source>
        <strain evidence="3">DSM 10229 / NCIMB 13809 / X14</strain>
    </source>
</reference>
<dbReference type="NCBIfam" id="TIGR00176">
    <property type="entry name" value="mobB"/>
    <property type="match status" value="1"/>
</dbReference>
<dbReference type="SUPFAM" id="SSF52540">
    <property type="entry name" value="P-loop containing nucleoside triphosphate hydrolases"/>
    <property type="match status" value="1"/>
</dbReference>
<dbReference type="PANTHER" id="PTHR40072:SF1">
    <property type="entry name" value="MOLYBDOPTERIN-GUANINE DINUCLEOTIDE BIOSYNTHESIS ADAPTER PROTEIN"/>
    <property type="match status" value="1"/>
</dbReference>
<dbReference type="EMBL" id="CP000319">
    <property type="protein sequence ID" value="ABE63867.1"/>
    <property type="molecule type" value="Genomic_DNA"/>
</dbReference>
<dbReference type="STRING" id="323097.Nham_3131"/>
<sequence length="199" mass="22000">MQPGLIGRFAARDSAESEPAPRIRMKVIGLAGWSGAGKTTLLTRLIPYLLKEGLSISVIKHAHHNFDVDVPGKDSWRHREAGATEVLVSSERRWALMHELHEAPELHLFELLQKLAPVDLVVVEGFKREPLPKIEVHRAGNGKPFLFPDDKNIVGIAADIAVETRLPVAHLDDISAIAKLMQRAAMPVEEIDTLRAVRG</sequence>
<dbReference type="InterPro" id="IPR052539">
    <property type="entry name" value="MGD_biosynthesis_adapter"/>
</dbReference>
<dbReference type="eggNOG" id="COG1763">
    <property type="taxonomic scope" value="Bacteria"/>
</dbReference>
<name>Q1QIT0_NITHX</name>
<keyword evidence="3" id="KW-1185">Reference proteome</keyword>
<dbReference type="Pfam" id="PF03205">
    <property type="entry name" value="MobB"/>
    <property type="match status" value="1"/>
</dbReference>
<accession>Q1QIT0</accession>
<proteinExistence type="predicted"/>
<gene>
    <name evidence="2" type="ordered locus">Nham_3131</name>
</gene>
<dbReference type="Gene3D" id="3.40.50.300">
    <property type="entry name" value="P-loop containing nucleotide triphosphate hydrolases"/>
    <property type="match status" value="1"/>
</dbReference>
<dbReference type="AlphaFoldDB" id="Q1QIT0"/>
<feature type="domain" description="Molybdopterin-guanine dinucleotide biosynthesis protein B (MobB)" evidence="1">
    <location>
        <begin position="27"/>
        <end position="159"/>
    </location>
</feature>